<reference evidence="2" key="1">
    <citation type="journal article" date="2015" name="Nature">
        <title>Complex archaea that bridge the gap between prokaryotes and eukaryotes.</title>
        <authorList>
            <person name="Spang A."/>
            <person name="Saw J.H."/>
            <person name="Jorgensen S.L."/>
            <person name="Zaremba-Niedzwiedzka K."/>
            <person name="Martijn J."/>
            <person name="Lind A.E."/>
            <person name="van Eijk R."/>
            <person name="Schleper C."/>
            <person name="Guy L."/>
            <person name="Ettema T.J."/>
        </authorList>
    </citation>
    <scope>NUCLEOTIDE SEQUENCE</scope>
</reference>
<dbReference type="SUPFAM" id="SSF56601">
    <property type="entry name" value="beta-lactamase/transpeptidase-like"/>
    <property type="match status" value="1"/>
</dbReference>
<dbReference type="InterPro" id="IPR012338">
    <property type="entry name" value="Beta-lactam/transpept-like"/>
</dbReference>
<dbReference type="InterPro" id="IPR052907">
    <property type="entry name" value="Beta-lactamase/esterase"/>
</dbReference>
<sequence length="240" mass="26517">MGGYHAFTFGFILGEIVKRVTGKTLSTYFKENVAQPLDADFIIGVPRKYQKRIAELMPPDIPFNDLLEEGSIIYKILGIPAGWTLGGPNTKEFVKFCNTPDFREFDLPATLGFANARSVAKVGSLVACGGSVDNVRILSQKSLTEALKEQFNGKGHVFIEGIRYGTGFGLPSEVLPIKNPNTLFWTGWGGCSCIMDMDAKLCVTYTMNKMRLESPEVTRENKFVSYSRANQIVSAVYDSL</sequence>
<dbReference type="AlphaFoldDB" id="A0A0F8Z0D1"/>
<dbReference type="PANTHER" id="PTHR43319:SF3">
    <property type="entry name" value="BETA-LACTAMASE-RELATED DOMAIN-CONTAINING PROTEIN"/>
    <property type="match status" value="1"/>
</dbReference>
<feature type="domain" description="Beta-lactamase-related" evidence="1">
    <location>
        <begin position="3"/>
        <end position="214"/>
    </location>
</feature>
<dbReference type="EMBL" id="LAZR01066404">
    <property type="protein sequence ID" value="KKK53631.1"/>
    <property type="molecule type" value="Genomic_DNA"/>
</dbReference>
<evidence type="ECO:0000259" key="1">
    <source>
        <dbReference type="Pfam" id="PF00144"/>
    </source>
</evidence>
<dbReference type="Gene3D" id="3.40.710.10">
    <property type="entry name" value="DD-peptidase/beta-lactamase superfamily"/>
    <property type="match status" value="1"/>
</dbReference>
<name>A0A0F8Z0D1_9ZZZZ</name>
<dbReference type="PANTHER" id="PTHR43319">
    <property type="entry name" value="BETA-LACTAMASE-RELATED"/>
    <property type="match status" value="1"/>
</dbReference>
<evidence type="ECO:0000313" key="2">
    <source>
        <dbReference type="EMBL" id="KKK53631.1"/>
    </source>
</evidence>
<protein>
    <recommendedName>
        <fullName evidence="1">Beta-lactamase-related domain-containing protein</fullName>
    </recommendedName>
</protein>
<organism evidence="2">
    <name type="scientific">marine sediment metagenome</name>
    <dbReference type="NCBI Taxonomy" id="412755"/>
    <lineage>
        <taxon>unclassified sequences</taxon>
        <taxon>metagenomes</taxon>
        <taxon>ecological metagenomes</taxon>
    </lineage>
</organism>
<gene>
    <name evidence="2" type="ORF">LCGC14_3092860</name>
</gene>
<dbReference type="Pfam" id="PF00144">
    <property type="entry name" value="Beta-lactamase"/>
    <property type="match status" value="1"/>
</dbReference>
<accession>A0A0F8Z0D1</accession>
<dbReference type="InterPro" id="IPR001466">
    <property type="entry name" value="Beta-lactam-related"/>
</dbReference>
<proteinExistence type="predicted"/>
<comment type="caution">
    <text evidence="2">The sequence shown here is derived from an EMBL/GenBank/DDBJ whole genome shotgun (WGS) entry which is preliminary data.</text>
</comment>